<dbReference type="InterPro" id="IPR023753">
    <property type="entry name" value="FAD/NAD-binding_dom"/>
</dbReference>
<proteinExistence type="inferred from homology"/>
<dbReference type="Pfam" id="PF07992">
    <property type="entry name" value="Pyr_redox_2"/>
    <property type="match status" value="1"/>
</dbReference>
<evidence type="ECO:0000313" key="4">
    <source>
        <dbReference type="EMBL" id="GMK59962.1"/>
    </source>
</evidence>
<dbReference type="InterPro" id="IPR051209">
    <property type="entry name" value="FAD-bind_Monooxygenase_sf"/>
</dbReference>
<dbReference type="EMBL" id="BTCM01000009">
    <property type="protein sequence ID" value="GMK59962.1"/>
    <property type="molecule type" value="Genomic_DNA"/>
</dbReference>
<feature type="domain" description="FAD/NAD(P)-binding" evidence="3">
    <location>
        <begin position="27"/>
        <end position="216"/>
    </location>
</feature>
<gene>
    <name evidence="4" type="ORF">CspeluHIS016_0901790</name>
</gene>
<organism evidence="4 5">
    <name type="scientific">Cutaneotrichosporon spelunceum</name>
    <dbReference type="NCBI Taxonomy" id="1672016"/>
    <lineage>
        <taxon>Eukaryota</taxon>
        <taxon>Fungi</taxon>
        <taxon>Dikarya</taxon>
        <taxon>Basidiomycota</taxon>
        <taxon>Agaricomycotina</taxon>
        <taxon>Tremellomycetes</taxon>
        <taxon>Trichosporonales</taxon>
        <taxon>Trichosporonaceae</taxon>
        <taxon>Cutaneotrichosporon</taxon>
    </lineage>
</organism>
<evidence type="ECO:0000313" key="5">
    <source>
        <dbReference type="Proteomes" id="UP001222932"/>
    </source>
</evidence>
<dbReference type="GO" id="GO:0016491">
    <property type="term" value="F:oxidoreductase activity"/>
    <property type="evidence" value="ECO:0007669"/>
    <property type="project" value="InterPro"/>
</dbReference>
<protein>
    <recommendedName>
        <fullName evidence="3">FAD/NAD(P)-binding domain-containing protein</fullName>
    </recommendedName>
</protein>
<evidence type="ECO:0000256" key="1">
    <source>
        <dbReference type="ARBA" id="ARBA00010139"/>
    </source>
</evidence>
<dbReference type="SUPFAM" id="SSF51905">
    <property type="entry name" value="FAD/NAD(P)-binding domain"/>
    <property type="match status" value="2"/>
</dbReference>
<comment type="similarity">
    <text evidence="1">Belongs to the FAD-binding monooxygenase family.</text>
</comment>
<reference evidence="4" key="2">
    <citation type="submission" date="2023-06" db="EMBL/GenBank/DDBJ databases">
        <authorList>
            <person name="Kobayashi Y."/>
            <person name="Kayamori A."/>
            <person name="Aoki K."/>
            <person name="Shiwa Y."/>
            <person name="Fujita N."/>
            <person name="Sugita T."/>
            <person name="Iwasaki W."/>
            <person name="Tanaka N."/>
            <person name="Takashima M."/>
        </authorList>
    </citation>
    <scope>NUCLEOTIDE SEQUENCE</scope>
    <source>
        <strain evidence="4">HIS016</strain>
    </source>
</reference>
<dbReference type="AlphaFoldDB" id="A0AAD3YFG3"/>
<evidence type="ECO:0000259" key="3">
    <source>
        <dbReference type="Pfam" id="PF07992"/>
    </source>
</evidence>
<accession>A0AAD3YFG3</accession>
<keyword evidence="5" id="KW-1185">Reference proteome</keyword>
<feature type="transmembrane region" description="Helical" evidence="2">
    <location>
        <begin position="534"/>
        <end position="554"/>
    </location>
</feature>
<reference evidence="4" key="1">
    <citation type="journal article" date="2023" name="BMC Genomics">
        <title>Chromosome-level genome assemblies of Cutaneotrichosporon spp. (Trichosporonales, Basidiomycota) reveal imbalanced evolution between nucleotide sequences and chromosome synteny.</title>
        <authorList>
            <person name="Kobayashi Y."/>
            <person name="Kayamori A."/>
            <person name="Aoki K."/>
            <person name="Shiwa Y."/>
            <person name="Matsutani M."/>
            <person name="Fujita N."/>
            <person name="Sugita T."/>
            <person name="Iwasaki W."/>
            <person name="Tanaka N."/>
            <person name="Takashima M."/>
        </authorList>
    </citation>
    <scope>NUCLEOTIDE SEQUENCE</scope>
    <source>
        <strain evidence="4">HIS016</strain>
    </source>
</reference>
<dbReference type="InterPro" id="IPR036188">
    <property type="entry name" value="FAD/NAD-bd_sf"/>
</dbReference>
<keyword evidence="2" id="KW-0472">Membrane</keyword>
<keyword evidence="2" id="KW-1133">Transmembrane helix</keyword>
<dbReference type="PANTHER" id="PTHR42877">
    <property type="entry name" value="L-ORNITHINE N(5)-MONOOXYGENASE-RELATED"/>
    <property type="match status" value="1"/>
</dbReference>
<keyword evidence="2" id="KW-0812">Transmembrane</keyword>
<dbReference type="Gene3D" id="3.50.50.60">
    <property type="entry name" value="FAD/NAD(P)-binding domain"/>
    <property type="match status" value="2"/>
</dbReference>
<comment type="caution">
    <text evidence="4">The sequence shown here is derived from an EMBL/GenBank/DDBJ whole genome shotgun (WGS) entry which is preliminary data.</text>
</comment>
<dbReference type="PANTHER" id="PTHR42877:SF4">
    <property type="entry name" value="FAD_NAD(P)-BINDING DOMAIN-CONTAINING PROTEIN-RELATED"/>
    <property type="match status" value="1"/>
</dbReference>
<name>A0AAD3YFG3_9TREE</name>
<dbReference type="Proteomes" id="UP001222932">
    <property type="component" value="Unassembled WGS sequence"/>
</dbReference>
<evidence type="ECO:0000256" key="2">
    <source>
        <dbReference type="SAM" id="Phobius"/>
    </source>
</evidence>
<sequence length="582" mass="65253">MPDGAPPTQRLAPFPAAQSLNSKFIPSVLIVGAGIGGITLALDLDRAGLTNWIIVDREDDVGGTWYVNRYPGCRCDVAAVAYSHSRFQNSQWTETHPDHREIQRYWADIVRTQGLTNRLRLQHNYVKAEWDSENNVYHVTLHDLVNDKEVVYDCNVLVCATGAFSEPNRIPLEGEDIFKGQVVHAARWPRDLSPEDLRGKNVVVVGNGCSGVQIIGTLGLDPQIKITALARGQQWFVPSSNGGMKAARNSAPNSEQLRAFRARFPVLQRLHRWIFLAVADHRFYYQWTKAGAKTRKKIERELGAWMVSRAPPNLKDKVVPTFPFQAKRYIFEDGYFASINQPQNRAVYGRIAGLTPTAVRTDDGEEIPADVVVLSTGYAADHIDMQVDGENDSTRNYQGKGDLLYYHGIALPGMPNYYTMMGNNFLVNHSSVTEVLEIQASYITQVVEAMRDNNIPKLEVKKTAAKAYDTRIAAKLELTTWPLVNNYWRKGGNGRIFTHYPGSIFQQWWDNAWPVWADYTGAEKLAHLQKVRKVLFLLLLVAGITVGGTAAWVAGVPQRLMKNSNELLVGAVAHIAQRLRLM</sequence>